<dbReference type="Pfam" id="PF00004">
    <property type="entry name" value="AAA"/>
    <property type="match status" value="1"/>
</dbReference>
<proteinExistence type="predicted"/>
<dbReference type="Pfam" id="PF23232">
    <property type="entry name" value="AAA_lid_13"/>
    <property type="match status" value="1"/>
</dbReference>
<dbReference type="Gene3D" id="3.40.50.300">
    <property type="entry name" value="P-loop containing nucleotide triphosphate hydrolases"/>
    <property type="match status" value="1"/>
</dbReference>
<dbReference type="AlphaFoldDB" id="A0A6A6I8D6"/>
<dbReference type="Proteomes" id="UP000800094">
    <property type="component" value="Unassembled WGS sequence"/>
</dbReference>
<dbReference type="SUPFAM" id="SSF52540">
    <property type="entry name" value="P-loop containing nucleoside triphosphate hydrolases"/>
    <property type="match status" value="1"/>
</dbReference>
<sequence>MAADLENGVAVNGEVNSQKAHGKGKGKKRSENQEKERIQRLDQLYSKKKRQTYFVPTPKVQADREIHGSSSHVVLKVRRIICDKGFPTDTEIDIKSDLLKDALQEIFEGVEGLKLNESPPVASPELLFHARIGLEERLKAEQGKAHTNKAVIDDLNVALQYIAEDYDSTLETLASLSSHYEITFNLLWTLFPPNTEIFTKHNLLREDQVLKLQTGEYGARANGSRYFSLNVRHISHDGEKFGWIQETSMQIDQFEGAKKVHHLKCFPLSHHPDQDDIRTKLIQRGRRYVELLQPTYLEYTGAAITENREVVIEGEYKQVLIHASGRIMLDPPTFLQQNDFTDLLKPAVETEVHTPSITDSELLFCNNHVAGFSFSQKRWGCFAISRMGPVTWNTDAFSKLVIDPRRRNLVHSLVKSHWNGQDTFDDVTLTAEVIAEVTKRPLYMLSAGELGTSVDDVEKKLGMVLDVTRRWGCVLLIDEVDVFLQQRDTVSLERNALVSIFLRRLEYFQGVLIMTTNRKHTIDAAFDSRIHFKLHYPDLSPESREAIWRNCLASVPSNAAKVEIADKAIKELAALQLNGRQIKNAVACAVSIATEENTALNVEGVRVVLDMVVEGLDED</sequence>
<feature type="domain" description="DUF7025" evidence="3">
    <location>
        <begin position="174"/>
        <end position="272"/>
    </location>
</feature>
<organism evidence="5 6">
    <name type="scientific">Trematosphaeria pertusa</name>
    <dbReference type="NCBI Taxonomy" id="390896"/>
    <lineage>
        <taxon>Eukaryota</taxon>
        <taxon>Fungi</taxon>
        <taxon>Dikarya</taxon>
        <taxon>Ascomycota</taxon>
        <taxon>Pezizomycotina</taxon>
        <taxon>Dothideomycetes</taxon>
        <taxon>Pleosporomycetidae</taxon>
        <taxon>Pleosporales</taxon>
        <taxon>Massarineae</taxon>
        <taxon>Trematosphaeriaceae</taxon>
        <taxon>Trematosphaeria</taxon>
    </lineage>
</organism>
<dbReference type="PANTHER" id="PTHR46411">
    <property type="entry name" value="FAMILY ATPASE, PUTATIVE-RELATED"/>
    <property type="match status" value="1"/>
</dbReference>
<evidence type="ECO:0000313" key="6">
    <source>
        <dbReference type="Proteomes" id="UP000800094"/>
    </source>
</evidence>
<dbReference type="OrthoDB" id="10042665at2759"/>
<dbReference type="RefSeq" id="XP_033681819.1">
    <property type="nucleotide sequence ID" value="XM_033835710.1"/>
</dbReference>
<dbReference type="GO" id="GO:0016887">
    <property type="term" value="F:ATP hydrolysis activity"/>
    <property type="evidence" value="ECO:0007669"/>
    <property type="project" value="InterPro"/>
</dbReference>
<evidence type="ECO:0000256" key="1">
    <source>
        <dbReference type="SAM" id="MobiDB-lite"/>
    </source>
</evidence>
<evidence type="ECO:0000259" key="4">
    <source>
        <dbReference type="Pfam" id="PF23232"/>
    </source>
</evidence>
<accession>A0A6A6I8D6</accession>
<evidence type="ECO:0000313" key="5">
    <source>
        <dbReference type="EMBL" id="KAF2246815.1"/>
    </source>
</evidence>
<dbReference type="InterPro" id="IPR054289">
    <property type="entry name" value="DUF7025"/>
</dbReference>
<evidence type="ECO:0000259" key="2">
    <source>
        <dbReference type="Pfam" id="PF00004"/>
    </source>
</evidence>
<reference evidence="5" key="1">
    <citation type="journal article" date="2020" name="Stud. Mycol.">
        <title>101 Dothideomycetes genomes: a test case for predicting lifestyles and emergence of pathogens.</title>
        <authorList>
            <person name="Haridas S."/>
            <person name="Albert R."/>
            <person name="Binder M."/>
            <person name="Bloem J."/>
            <person name="Labutti K."/>
            <person name="Salamov A."/>
            <person name="Andreopoulos B."/>
            <person name="Baker S."/>
            <person name="Barry K."/>
            <person name="Bills G."/>
            <person name="Bluhm B."/>
            <person name="Cannon C."/>
            <person name="Castanera R."/>
            <person name="Culley D."/>
            <person name="Daum C."/>
            <person name="Ezra D."/>
            <person name="Gonzalez J."/>
            <person name="Henrissat B."/>
            <person name="Kuo A."/>
            <person name="Liang C."/>
            <person name="Lipzen A."/>
            <person name="Lutzoni F."/>
            <person name="Magnuson J."/>
            <person name="Mondo S."/>
            <person name="Nolan M."/>
            <person name="Ohm R."/>
            <person name="Pangilinan J."/>
            <person name="Park H.-J."/>
            <person name="Ramirez L."/>
            <person name="Alfaro M."/>
            <person name="Sun H."/>
            <person name="Tritt A."/>
            <person name="Yoshinaga Y."/>
            <person name="Zwiers L.-H."/>
            <person name="Turgeon B."/>
            <person name="Goodwin S."/>
            <person name="Spatafora J."/>
            <person name="Crous P."/>
            <person name="Grigoriev I."/>
        </authorList>
    </citation>
    <scope>NUCLEOTIDE SEQUENCE</scope>
    <source>
        <strain evidence="5">CBS 122368</strain>
    </source>
</reference>
<name>A0A6A6I8D6_9PLEO</name>
<dbReference type="InterPro" id="IPR027417">
    <property type="entry name" value="P-loop_NTPase"/>
</dbReference>
<dbReference type="PANTHER" id="PTHR46411:SF2">
    <property type="entry name" value="AAA+ ATPASE DOMAIN-CONTAINING PROTEIN"/>
    <property type="match status" value="1"/>
</dbReference>
<dbReference type="InterPro" id="IPR003959">
    <property type="entry name" value="ATPase_AAA_core"/>
</dbReference>
<feature type="region of interest" description="Disordered" evidence="1">
    <location>
        <begin position="1"/>
        <end position="36"/>
    </location>
</feature>
<dbReference type="EMBL" id="ML987198">
    <property type="protein sequence ID" value="KAF2246815.1"/>
    <property type="molecule type" value="Genomic_DNA"/>
</dbReference>
<keyword evidence="5" id="KW-0378">Hydrolase</keyword>
<keyword evidence="6" id="KW-1185">Reference proteome</keyword>
<evidence type="ECO:0000259" key="3">
    <source>
        <dbReference type="Pfam" id="PF22942"/>
    </source>
</evidence>
<dbReference type="GO" id="GO:0005524">
    <property type="term" value="F:ATP binding"/>
    <property type="evidence" value="ECO:0007669"/>
    <property type="project" value="InterPro"/>
</dbReference>
<dbReference type="GeneID" id="54589040"/>
<dbReference type="Pfam" id="PF22942">
    <property type="entry name" value="DUF7025"/>
    <property type="match status" value="1"/>
</dbReference>
<gene>
    <name evidence="5" type="ORF">BU26DRAFT_606994</name>
</gene>
<protein>
    <submittedName>
        <fullName evidence="5">P-loop containing nucleoside triphosphate hydrolase protein</fullName>
    </submittedName>
</protein>
<dbReference type="InterPro" id="IPR056599">
    <property type="entry name" value="AAA_lid_fung"/>
</dbReference>
<feature type="domain" description="AAA+ ATPase lid" evidence="4">
    <location>
        <begin position="539"/>
        <end position="598"/>
    </location>
</feature>
<feature type="domain" description="ATPase AAA-type core" evidence="2">
    <location>
        <begin position="428"/>
        <end position="535"/>
    </location>
</feature>